<dbReference type="InterPro" id="IPR034904">
    <property type="entry name" value="FSCA_dom_sf"/>
</dbReference>
<dbReference type="Proteomes" id="UP000325811">
    <property type="component" value="Chromosome I"/>
</dbReference>
<organism evidence="2 3">
    <name type="scientific">Paraburkholderia dioscoreae</name>
    <dbReference type="NCBI Taxonomy" id="2604047"/>
    <lineage>
        <taxon>Bacteria</taxon>
        <taxon>Pseudomonadati</taxon>
        <taxon>Pseudomonadota</taxon>
        <taxon>Betaproteobacteria</taxon>
        <taxon>Burkholderiales</taxon>
        <taxon>Burkholderiaceae</taxon>
        <taxon>Paraburkholderia</taxon>
    </lineage>
</organism>
<gene>
    <name evidence="2" type="ORF">PDMSB3_1603</name>
</gene>
<sequence length="134" mass="14130">MIGETQVRAALNGIIDPCSVAAGCAAGLDDMGLVRRVELAALPHGMHVTVTVAVTEYGCLMGAPFASEAYRTLSALPGVASVDVKLDDQFDWDPLDMSESYRDRLVHHRRIRGGVIPIRPLPGTSPCSGKAGAT</sequence>
<dbReference type="EMBL" id="LR699553">
    <property type="protein sequence ID" value="VVD28059.1"/>
    <property type="molecule type" value="Genomic_DNA"/>
</dbReference>
<dbReference type="PANTHER" id="PTHR42831:SF1">
    <property type="entry name" value="FE-S PROTEIN MATURATION AUXILIARY FACTOR YITW"/>
    <property type="match status" value="1"/>
</dbReference>
<reference evidence="2 3" key="1">
    <citation type="submission" date="2019-08" db="EMBL/GenBank/DDBJ databases">
        <authorList>
            <person name="Herpell B J."/>
        </authorList>
    </citation>
    <scope>NUCLEOTIDE SEQUENCE [LARGE SCALE GENOMIC DNA]</scope>
    <source>
        <strain evidence="3">Msb3</strain>
    </source>
</reference>
<proteinExistence type="predicted"/>
<name>A0A5Q4Z6A0_9BURK</name>
<dbReference type="RefSeq" id="WP_007182362.1">
    <property type="nucleotide sequence ID" value="NZ_LR699553.1"/>
</dbReference>
<keyword evidence="3" id="KW-1185">Reference proteome</keyword>
<evidence type="ECO:0000259" key="1">
    <source>
        <dbReference type="Pfam" id="PF01883"/>
    </source>
</evidence>
<accession>A0A5Q4Z6A0</accession>
<dbReference type="InterPro" id="IPR052339">
    <property type="entry name" value="Fe-S_Maturation_MIP18"/>
</dbReference>
<dbReference type="SUPFAM" id="SSF117916">
    <property type="entry name" value="Fe-S cluster assembly (FSCA) domain-like"/>
    <property type="match status" value="1"/>
</dbReference>
<dbReference type="InterPro" id="IPR002744">
    <property type="entry name" value="MIP18-like"/>
</dbReference>
<dbReference type="KEGG" id="pdio:PDMSB3_1603"/>
<evidence type="ECO:0000313" key="2">
    <source>
        <dbReference type="EMBL" id="VVD28059.1"/>
    </source>
</evidence>
<dbReference type="Pfam" id="PF01883">
    <property type="entry name" value="FeS_assembly_P"/>
    <property type="match status" value="1"/>
</dbReference>
<dbReference type="Gene3D" id="3.30.300.130">
    <property type="entry name" value="Fe-S cluster assembly (FSCA)"/>
    <property type="match status" value="1"/>
</dbReference>
<dbReference type="AlphaFoldDB" id="A0A5Q4Z6A0"/>
<dbReference type="PANTHER" id="PTHR42831">
    <property type="entry name" value="FE-S PROTEIN MATURATION AUXILIARY FACTOR YITW"/>
    <property type="match status" value="1"/>
</dbReference>
<evidence type="ECO:0000313" key="3">
    <source>
        <dbReference type="Proteomes" id="UP000325811"/>
    </source>
</evidence>
<protein>
    <submittedName>
        <fullName evidence="2">Putative metal-sulfur cluster biosynthetic enzyme</fullName>
    </submittedName>
</protein>
<feature type="domain" description="MIP18 family-like" evidence="1">
    <location>
        <begin position="4"/>
        <end position="84"/>
    </location>
</feature>